<gene>
    <name evidence="1" type="ORF">CTI12_AA451650</name>
</gene>
<evidence type="ECO:0000313" key="1">
    <source>
        <dbReference type="EMBL" id="PWA52737.1"/>
    </source>
</evidence>
<dbReference type="Proteomes" id="UP000245207">
    <property type="component" value="Unassembled WGS sequence"/>
</dbReference>
<evidence type="ECO:0000313" key="2">
    <source>
        <dbReference type="Proteomes" id="UP000245207"/>
    </source>
</evidence>
<keyword evidence="2" id="KW-1185">Reference proteome</keyword>
<dbReference type="InterPro" id="IPR036291">
    <property type="entry name" value="NAD(P)-bd_dom_sf"/>
</dbReference>
<name>A0A2U1LUS8_ARTAN</name>
<dbReference type="Gene3D" id="3.40.50.720">
    <property type="entry name" value="NAD(P)-binding Rossmann-like Domain"/>
    <property type="match status" value="1"/>
</dbReference>
<protein>
    <submittedName>
        <fullName evidence="1">Cinnamoyl-CoA reductase 1</fullName>
    </submittedName>
</protein>
<dbReference type="EMBL" id="PKPP01007675">
    <property type="protein sequence ID" value="PWA52737.1"/>
    <property type="molecule type" value="Genomic_DNA"/>
</dbReference>
<dbReference type="SUPFAM" id="SSF51735">
    <property type="entry name" value="NAD(P)-binding Rossmann-fold domains"/>
    <property type="match status" value="1"/>
</dbReference>
<reference evidence="1 2" key="1">
    <citation type="journal article" date="2018" name="Mol. Plant">
        <title>The genome of Artemisia annua provides insight into the evolution of Asteraceae family and artemisinin biosynthesis.</title>
        <authorList>
            <person name="Shen Q."/>
            <person name="Zhang L."/>
            <person name="Liao Z."/>
            <person name="Wang S."/>
            <person name="Yan T."/>
            <person name="Shi P."/>
            <person name="Liu M."/>
            <person name="Fu X."/>
            <person name="Pan Q."/>
            <person name="Wang Y."/>
            <person name="Lv Z."/>
            <person name="Lu X."/>
            <person name="Zhang F."/>
            <person name="Jiang W."/>
            <person name="Ma Y."/>
            <person name="Chen M."/>
            <person name="Hao X."/>
            <person name="Li L."/>
            <person name="Tang Y."/>
            <person name="Lv G."/>
            <person name="Zhou Y."/>
            <person name="Sun X."/>
            <person name="Brodelius P.E."/>
            <person name="Rose J.K.C."/>
            <person name="Tang K."/>
        </authorList>
    </citation>
    <scope>NUCLEOTIDE SEQUENCE [LARGE SCALE GENOMIC DNA]</scope>
    <source>
        <strain evidence="2">cv. Huhao1</strain>
        <tissue evidence="1">Leaf</tissue>
    </source>
</reference>
<dbReference type="OrthoDB" id="2735536at2759"/>
<dbReference type="STRING" id="35608.A0A2U1LUS8"/>
<proteinExistence type="predicted"/>
<sequence length="268" mass="30292">MWYPLSKTLAEKAPCDFAKEKGLDIVVVNPGTMMGPIIPPTLNATMLMTLHLIQGEPKFLTLGTSACHEGPGALMNLNALIDDFGMFDPLLFNHLRLTNMVYNNLLILGDCCLENDTNRPVEIEPGPNILVYVKKFNFRKHWLCEADVIELSSICLEAHSILSHKIGSKGLRVCLSSLTERNSKRQNVNMKTLRIRLDLVYDKRKTLKGKLAANQTSLSVRSQTLHSKTAQTSTKININSHYTRFKLKYSTSRIVDLRVMFMRLNMVL</sequence>
<dbReference type="AlphaFoldDB" id="A0A2U1LUS8"/>
<accession>A0A2U1LUS8</accession>
<organism evidence="1 2">
    <name type="scientific">Artemisia annua</name>
    <name type="common">Sweet wormwood</name>
    <dbReference type="NCBI Taxonomy" id="35608"/>
    <lineage>
        <taxon>Eukaryota</taxon>
        <taxon>Viridiplantae</taxon>
        <taxon>Streptophyta</taxon>
        <taxon>Embryophyta</taxon>
        <taxon>Tracheophyta</taxon>
        <taxon>Spermatophyta</taxon>
        <taxon>Magnoliopsida</taxon>
        <taxon>eudicotyledons</taxon>
        <taxon>Gunneridae</taxon>
        <taxon>Pentapetalae</taxon>
        <taxon>asterids</taxon>
        <taxon>campanulids</taxon>
        <taxon>Asterales</taxon>
        <taxon>Asteraceae</taxon>
        <taxon>Asteroideae</taxon>
        <taxon>Anthemideae</taxon>
        <taxon>Artemisiinae</taxon>
        <taxon>Artemisia</taxon>
    </lineage>
</organism>
<comment type="caution">
    <text evidence="1">The sequence shown here is derived from an EMBL/GenBank/DDBJ whole genome shotgun (WGS) entry which is preliminary data.</text>
</comment>